<dbReference type="GO" id="GO:0007197">
    <property type="term" value="P:adenylate cyclase-inhibiting G protein-coupled acetylcholine receptor signaling pathway"/>
    <property type="evidence" value="ECO:0007669"/>
    <property type="project" value="TreeGrafter"/>
</dbReference>
<dbReference type="EMBL" id="VZUG01017715">
    <property type="protein sequence ID" value="NXV90354.1"/>
    <property type="molecule type" value="Genomic_DNA"/>
</dbReference>
<feature type="region of interest" description="Disordered" evidence="14">
    <location>
        <begin position="1"/>
        <end position="32"/>
    </location>
</feature>
<keyword evidence="5 15" id="KW-1133">Transmembrane helix</keyword>
<keyword evidence="3" id="KW-0597">Phosphoprotein</keyword>
<keyword evidence="4 13" id="KW-0812">Transmembrane</keyword>
<evidence type="ECO:0000256" key="11">
    <source>
        <dbReference type="ARBA" id="ARBA00023224"/>
    </source>
</evidence>
<evidence type="ECO:0000256" key="8">
    <source>
        <dbReference type="ARBA" id="ARBA00023157"/>
    </source>
</evidence>
<evidence type="ECO:0000313" key="17">
    <source>
        <dbReference type="EMBL" id="NXV90354.1"/>
    </source>
</evidence>
<dbReference type="InterPro" id="IPR000276">
    <property type="entry name" value="GPCR_Rhodpsn"/>
</dbReference>
<keyword evidence="6 13" id="KW-0297">G-protein coupled receptor</keyword>
<keyword evidence="9 13" id="KW-0675">Receptor</keyword>
<feature type="transmembrane region" description="Helical" evidence="15">
    <location>
        <begin position="97"/>
        <end position="117"/>
    </location>
</feature>
<feature type="transmembrane region" description="Helical" evidence="15">
    <location>
        <begin position="368"/>
        <end position="392"/>
    </location>
</feature>
<accession>A0A7L3XNT1</accession>
<evidence type="ECO:0000256" key="3">
    <source>
        <dbReference type="ARBA" id="ARBA00022553"/>
    </source>
</evidence>
<dbReference type="GO" id="GO:0004993">
    <property type="term" value="F:G protein-coupled serotonin receptor activity"/>
    <property type="evidence" value="ECO:0007669"/>
    <property type="project" value="TreeGrafter"/>
</dbReference>
<sequence>SAGPSGRRAARGCGPRRGGEAGRGGAAAPRRRRGAARAMESGGALNGSAAAGRFAAAGTAVLGALMALLIAVTVAGNALVMLAFVADSSLRTQNNFFLLNLAISDFLVGAFCIPLYVPYVLTGRWIFGRSLCKLWLVVDYLLCTSSVFNIVLISYDRFLSVTRAVAYRAQQGNTKQAVLKMVMVWVLAFLLYGPAIISWEYVSGRSIIPTGECYAEFFYNWYFLMTASMLEFFTPFISVMFFNLSIYLNIQKRTKIRLDIFHEVHNQSFTEETETSPEEKLSLKCCKWEQKEPAETLDLSKSKAQAASTASLGAKDLLSTSTESSGKPKCCNKKSCKNSASTLSLEKRMKTVSQSMTQRFRLSRDKKVAKSLAIIVGIFGICWAPYTLLMIIRAGCHGHCISDYWYETSFWLLWINSAVNPILYPLCHYSFRRAFIKLLCPKKLKIQPHDPLQNCWK</sequence>
<protein>
    <recommendedName>
        <fullName evidence="12">Histamine H3 receptor</fullName>
    </recommendedName>
</protein>
<evidence type="ECO:0000256" key="2">
    <source>
        <dbReference type="ARBA" id="ARBA00022475"/>
    </source>
</evidence>
<comment type="caution">
    <text evidence="17">The sequence shown here is derived from an EMBL/GenBank/DDBJ whole genome shotgun (WGS) entry which is preliminary data.</text>
</comment>
<dbReference type="PROSITE" id="PS00237">
    <property type="entry name" value="G_PROTEIN_RECEP_F1_1"/>
    <property type="match status" value="1"/>
</dbReference>
<dbReference type="GO" id="GO:0030425">
    <property type="term" value="C:dendrite"/>
    <property type="evidence" value="ECO:0007669"/>
    <property type="project" value="TreeGrafter"/>
</dbReference>
<dbReference type="GO" id="GO:0007187">
    <property type="term" value="P:G protein-coupled receptor signaling pathway, coupled to cyclic nucleotide second messenger"/>
    <property type="evidence" value="ECO:0007669"/>
    <property type="project" value="TreeGrafter"/>
</dbReference>
<dbReference type="PRINTS" id="PR00237">
    <property type="entry name" value="GPCRRHODOPSN"/>
</dbReference>
<dbReference type="GO" id="GO:0045202">
    <property type="term" value="C:synapse"/>
    <property type="evidence" value="ECO:0007669"/>
    <property type="project" value="TreeGrafter"/>
</dbReference>
<evidence type="ECO:0000256" key="10">
    <source>
        <dbReference type="ARBA" id="ARBA00023180"/>
    </source>
</evidence>
<dbReference type="PANTHER" id="PTHR24247">
    <property type="entry name" value="5-HYDROXYTRYPTAMINE RECEPTOR"/>
    <property type="match status" value="1"/>
</dbReference>
<feature type="transmembrane region" description="Helical" evidence="15">
    <location>
        <begin position="219"/>
        <end position="248"/>
    </location>
</feature>
<dbReference type="PRINTS" id="PR01471">
    <property type="entry name" value="HISTAMINEH3R"/>
</dbReference>
<feature type="domain" description="G-protein coupled receptors family 1 profile" evidence="16">
    <location>
        <begin position="76"/>
        <end position="424"/>
    </location>
</feature>
<evidence type="ECO:0000256" key="13">
    <source>
        <dbReference type="RuleBase" id="RU000688"/>
    </source>
</evidence>
<dbReference type="SUPFAM" id="SSF81321">
    <property type="entry name" value="Family A G protein-coupled receptor-like"/>
    <property type="match status" value="1"/>
</dbReference>
<evidence type="ECO:0000256" key="9">
    <source>
        <dbReference type="ARBA" id="ARBA00023170"/>
    </source>
</evidence>
<dbReference type="PANTHER" id="PTHR24247:SF194">
    <property type="entry name" value="HISTAMINE H3 RECEPTOR"/>
    <property type="match status" value="1"/>
</dbReference>
<dbReference type="FunFam" id="1.20.1070.10:FF:000138">
    <property type="entry name" value="histamine H3 receptor"/>
    <property type="match status" value="1"/>
</dbReference>
<comment type="similarity">
    <text evidence="13">Belongs to the G-protein coupled receptor 1 family.</text>
</comment>
<dbReference type="InterPro" id="IPR003980">
    <property type="entry name" value="Histamine_H3_rcpt"/>
</dbReference>
<comment type="subcellular location">
    <subcellularLocation>
        <location evidence="1">Cell membrane</location>
        <topology evidence="1">Multi-pass membrane protein</topology>
    </subcellularLocation>
</comment>
<organism evidence="17 18">
    <name type="scientific">Calonectris borealis</name>
    <name type="common">Cory's shearwater</name>
    <dbReference type="NCBI Taxonomy" id="1323832"/>
    <lineage>
        <taxon>Eukaryota</taxon>
        <taxon>Metazoa</taxon>
        <taxon>Chordata</taxon>
        <taxon>Craniata</taxon>
        <taxon>Vertebrata</taxon>
        <taxon>Euteleostomi</taxon>
        <taxon>Archelosauria</taxon>
        <taxon>Archosauria</taxon>
        <taxon>Dinosauria</taxon>
        <taxon>Saurischia</taxon>
        <taxon>Theropoda</taxon>
        <taxon>Coelurosauria</taxon>
        <taxon>Aves</taxon>
        <taxon>Neognathae</taxon>
        <taxon>Neoaves</taxon>
        <taxon>Aequornithes</taxon>
        <taxon>Procellariiformes</taxon>
        <taxon>Procellariidae</taxon>
        <taxon>Calonectris</taxon>
    </lineage>
</organism>
<feature type="transmembrane region" description="Helical" evidence="15">
    <location>
        <begin position="404"/>
        <end position="427"/>
    </location>
</feature>
<dbReference type="Proteomes" id="UP000535403">
    <property type="component" value="Unassembled WGS sequence"/>
</dbReference>
<keyword evidence="10" id="KW-0325">Glycoprotein</keyword>
<feature type="transmembrane region" description="Helical" evidence="15">
    <location>
        <begin position="60"/>
        <end position="85"/>
    </location>
</feature>
<keyword evidence="7 15" id="KW-0472">Membrane</keyword>
<proteinExistence type="inferred from homology"/>
<keyword evidence="8" id="KW-1015">Disulfide bond</keyword>
<evidence type="ECO:0000313" key="18">
    <source>
        <dbReference type="Proteomes" id="UP000535403"/>
    </source>
</evidence>
<evidence type="ECO:0000256" key="1">
    <source>
        <dbReference type="ARBA" id="ARBA00004651"/>
    </source>
</evidence>
<dbReference type="GO" id="GO:0004969">
    <property type="term" value="F:histamine receptor activity"/>
    <property type="evidence" value="ECO:0007669"/>
    <property type="project" value="InterPro"/>
</dbReference>
<name>A0A7L3XNT1_9AVES</name>
<keyword evidence="11 13" id="KW-0807">Transducer</keyword>
<evidence type="ECO:0000256" key="12">
    <source>
        <dbReference type="ARBA" id="ARBA00074679"/>
    </source>
</evidence>
<feature type="compositionally biased region" description="Low complexity" evidence="14">
    <location>
        <begin position="1"/>
        <end position="13"/>
    </location>
</feature>
<keyword evidence="2" id="KW-1003">Cell membrane</keyword>
<dbReference type="GO" id="GO:0016907">
    <property type="term" value="F:G protein-coupled acetylcholine receptor activity"/>
    <property type="evidence" value="ECO:0007669"/>
    <property type="project" value="TreeGrafter"/>
</dbReference>
<evidence type="ECO:0000256" key="7">
    <source>
        <dbReference type="ARBA" id="ARBA00023136"/>
    </source>
</evidence>
<reference evidence="17 18" key="1">
    <citation type="submission" date="2019-09" db="EMBL/GenBank/DDBJ databases">
        <title>Bird 10,000 Genomes (B10K) Project - Family phase.</title>
        <authorList>
            <person name="Zhang G."/>
        </authorList>
    </citation>
    <scope>NUCLEOTIDE SEQUENCE [LARGE SCALE GENOMIC DNA]</scope>
    <source>
        <strain evidence="17">OUT-0025</strain>
        <tissue evidence="17">Blood</tissue>
    </source>
</reference>
<feature type="non-terminal residue" evidence="17">
    <location>
        <position position="1"/>
    </location>
</feature>
<dbReference type="Pfam" id="PF00001">
    <property type="entry name" value="7tm_1"/>
    <property type="match status" value="1"/>
</dbReference>
<evidence type="ECO:0000256" key="4">
    <source>
        <dbReference type="ARBA" id="ARBA00022692"/>
    </source>
</evidence>
<dbReference type="InterPro" id="IPR041998">
    <property type="entry name" value="7tmA_HRH3"/>
</dbReference>
<dbReference type="CDD" id="cd15296">
    <property type="entry name" value="7tmA_Histamine_H3R"/>
    <property type="match status" value="1"/>
</dbReference>
<dbReference type="GO" id="GO:0005886">
    <property type="term" value="C:plasma membrane"/>
    <property type="evidence" value="ECO:0007669"/>
    <property type="project" value="UniProtKB-SubCell"/>
</dbReference>
<dbReference type="InterPro" id="IPR017452">
    <property type="entry name" value="GPCR_Rhodpsn_7TM"/>
</dbReference>
<keyword evidence="18" id="KW-1185">Reference proteome</keyword>
<evidence type="ECO:0000256" key="6">
    <source>
        <dbReference type="ARBA" id="ARBA00023040"/>
    </source>
</evidence>
<dbReference type="Gene3D" id="1.20.1070.10">
    <property type="entry name" value="Rhodopsin 7-helix transmembrane proteins"/>
    <property type="match status" value="1"/>
</dbReference>
<dbReference type="PROSITE" id="PS50262">
    <property type="entry name" value="G_PROTEIN_RECEP_F1_2"/>
    <property type="match status" value="1"/>
</dbReference>
<dbReference type="AlphaFoldDB" id="A0A7L3XNT1"/>
<gene>
    <name evidence="17" type="primary">Hrh3_1</name>
    <name evidence="17" type="ORF">CALBOR_R12022</name>
</gene>
<evidence type="ECO:0000259" key="16">
    <source>
        <dbReference type="PROSITE" id="PS50262"/>
    </source>
</evidence>
<evidence type="ECO:0000256" key="5">
    <source>
        <dbReference type="ARBA" id="ARBA00022989"/>
    </source>
</evidence>
<feature type="transmembrane region" description="Helical" evidence="15">
    <location>
        <begin position="177"/>
        <end position="199"/>
    </location>
</feature>
<evidence type="ECO:0000256" key="14">
    <source>
        <dbReference type="SAM" id="MobiDB-lite"/>
    </source>
</evidence>
<feature type="non-terminal residue" evidence="17">
    <location>
        <position position="457"/>
    </location>
</feature>
<feature type="transmembrane region" description="Helical" evidence="15">
    <location>
        <begin position="137"/>
        <end position="156"/>
    </location>
</feature>
<evidence type="ECO:0000256" key="15">
    <source>
        <dbReference type="SAM" id="Phobius"/>
    </source>
</evidence>